<dbReference type="RefSeq" id="XP_024718939.1">
    <property type="nucleotide sequence ID" value="XM_024864387.1"/>
</dbReference>
<dbReference type="OrthoDB" id="8949486at2759"/>
<keyword evidence="6" id="KW-1185">Reference proteome</keyword>
<feature type="coiled-coil region" evidence="2">
    <location>
        <begin position="79"/>
        <end position="106"/>
    </location>
</feature>
<dbReference type="Proteomes" id="UP000241818">
    <property type="component" value="Unassembled WGS sequence"/>
</dbReference>
<dbReference type="STRING" id="857342.A0A2T3AWA3"/>
<dbReference type="Gene3D" id="1.20.5.170">
    <property type="match status" value="1"/>
</dbReference>
<feature type="region of interest" description="Disordered" evidence="3">
    <location>
        <begin position="45"/>
        <end position="70"/>
    </location>
</feature>
<reference evidence="5 6" key="1">
    <citation type="journal article" date="2018" name="New Phytol.">
        <title>Comparative genomics and transcriptomics depict ericoid mycorrhizal fungi as versatile saprotrophs and plant mutualists.</title>
        <authorList>
            <person name="Martino E."/>
            <person name="Morin E."/>
            <person name="Grelet G.A."/>
            <person name="Kuo A."/>
            <person name="Kohler A."/>
            <person name="Daghino S."/>
            <person name="Barry K.W."/>
            <person name="Cichocki N."/>
            <person name="Clum A."/>
            <person name="Dockter R.B."/>
            <person name="Hainaut M."/>
            <person name="Kuo R.C."/>
            <person name="LaButti K."/>
            <person name="Lindahl B.D."/>
            <person name="Lindquist E.A."/>
            <person name="Lipzen A."/>
            <person name="Khouja H.R."/>
            <person name="Magnuson J."/>
            <person name="Murat C."/>
            <person name="Ohm R.A."/>
            <person name="Singer S.W."/>
            <person name="Spatafora J.W."/>
            <person name="Wang M."/>
            <person name="Veneault-Fourrey C."/>
            <person name="Henrissat B."/>
            <person name="Grigoriev I.V."/>
            <person name="Martin F.M."/>
            <person name="Perotto S."/>
        </authorList>
    </citation>
    <scope>NUCLEOTIDE SEQUENCE [LARGE SCALE GENOMIC DNA]</scope>
    <source>
        <strain evidence="5 6">ATCC 22711</strain>
    </source>
</reference>
<gene>
    <name evidence="5" type="ORF">M430DRAFT_20862</name>
</gene>
<dbReference type="EMBL" id="KZ679014">
    <property type="protein sequence ID" value="PSS12948.1"/>
    <property type="molecule type" value="Genomic_DNA"/>
</dbReference>
<dbReference type="GeneID" id="36572468"/>
<evidence type="ECO:0000256" key="3">
    <source>
        <dbReference type="SAM" id="MobiDB-lite"/>
    </source>
</evidence>
<evidence type="ECO:0000256" key="2">
    <source>
        <dbReference type="SAM" id="Coils"/>
    </source>
</evidence>
<evidence type="ECO:0000259" key="4">
    <source>
        <dbReference type="Pfam" id="PF08614"/>
    </source>
</evidence>
<dbReference type="InterPro" id="IPR013923">
    <property type="entry name" value="Autophagy-rel_prot_16_dom"/>
</dbReference>
<dbReference type="CDD" id="cd22887">
    <property type="entry name" value="Atg16_CCD"/>
    <property type="match status" value="1"/>
</dbReference>
<dbReference type="AlphaFoldDB" id="A0A2T3AWA3"/>
<feature type="coiled-coil region" evidence="2">
    <location>
        <begin position="142"/>
        <end position="176"/>
    </location>
</feature>
<sequence length="194" mass="21819">MSSWREEYIKSLNERDEREKASYERFSPEFIEAYTKLLDRTAALEAEKAASTPSSEPVSRDPALPIPANDGTAQIRRDLAEALRANGQLKSRIAAAEKELVALRAKAKTDTKLVQDLTKERAVLAQKVRDRDEELKGKAKFLVDSQDEISVLNLQLDSFEKQVKKLKADNQQLIDRWMASKGLEADEMNKALGG</sequence>
<name>A0A2T3AWA3_AMORE</name>
<organism evidence="5 6">
    <name type="scientific">Amorphotheca resinae ATCC 22711</name>
    <dbReference type="NCBI Taxonomy" id="857342"/>
    <lineage>
        <taxon>Eukaryota</taxon>
        <taxon>Fungi</taxon>
        <taxon>Dikarya</taxon>
        <taxon>Ascomycota</taxon>
        <taxon>Pezizomycotina</taxon>
        <taxon>Leotiomycetes</taxon>
        <taxon>Helotiales</taxon>
        <taxon>Amorphothecaceae</taxon>
        <taxon>Amorphotheca</taxon>
    </lineage>
</organism>
<evidence type="ECO:0000313" key="5">
    <source>
        <dbReference type="EMBL" id="PSS12948.1"/>
    </source>
</evidence>
<evidence type="ECO:0000313" key="6">
    <source>
        <dbReference type="Proteomes" id="UP000241818"/>
    </source>
</evidence>
<evidence type="ECO:0000256" key="1">
    <source>
        <dbReference type="ARBA" id="ARBA00005331"/>
    </source>
</evidence>
<comment type="similarity">
    <text evidence="1">Belongs to the ATG16 family.</text>
</comment>
<proteinExistence type="inferred from homology"/>
<dbReference type="Pfam" id="PF08614">
    <property type="entry name" value="ATG16"/>
    <property type="match status" value="1"/>
</dbReference>
<feature type="domain" description="Autophagy-related protein 16" evidence="4">
    <location>
        <begin position="7"/>
        <end position="189"/>
    </location>
</feature>
<keyword evidence="2" id="KW-0175">Coiled coil</keyword>
<accession>A0A2T3AWA3</accession>
<dbReference type="InParanoid" id="A0A2T3AWA3"/>
<protein>
    <recommendedName>
        <fullName evidence="4">Autophagy-related protein 16 domain-containing protein</fullName>
    </recommendedName>
</protein>